<comment type="function">
    <text evidence="11">Catalyzes the dehydration of 6-phospho-D-gluconate to 2-dehydro-3-deoxy-6-phospho-D-gluconate.</text>
</comment>
<dbReference type="GO" id="GO:0019521">
    <property type="term" value="P:D-gluconate metabolic process"/>
    <property type="evidence" value="ECO:0007669"/>
    <property type="project" value="UniProtKB-KW"/>
</dbReference>
<gene>
    <name evidence="11" type="primary">edd</name>
    <name evidence="15" type="ORF">TL08_08500</name>
</gene>
<feature type="domain" description="Dihydroxy-acid/6-phosphogluconate dehydratase N-terminal" evidence="13">
    <location>
        <begin position="75"/>
        <end position="388"/>
    </location>
</feature>
<organism evidence="15 16">
    <name type="scientific">Actinoalloteichus hymeniacidonis</name>
    <dbReference type="NCBI Taxonomy" id="340345"/>
    <lineage>
        <taxon>Bacteria</taxon>
        <taxon>Bacillati</taxon>
        <taxon>Actinomycetota</taxon>
        <taxon>Actinomycetes</taxon>
        <taxon>Pseudonocardiales</taxon>
        <taxon>Pseudonocardiaceae</taxon>
        <taxon>Actinoalloteichus</taxon>
    </lineage>
</organism>
<comment type="cofactor">
    <cofactor evidence="11">
        <name>[4Fe-4S] cluster</name>
        <dbReference type="ChEBI" id="CHEBI:49883"/>
    </cofactor>
    <text evidence="11">Binds 1 [4Fe-4S] cluster.</text>
</comment>
<reference evidence="16" key="1">
    <citation type="submission" date="2016-03" db="EMBL/GenBank/DDBJ databases">
        <title>Complete genome sequence of the type strain Actinoalloteichus hymeniacidonis DSM 45092.</title>
        <authorList>
            <person name="Schaffert L."/>
            <person name="Albersmeier A."/>
            <person name="Winkler A."/>
            <person name="Kalinowski J."/>
            <person name="Zotchev S."/>
            <person name="Ruckert C."/>
        </authorList>
    </citation>
    <scope>NUCLEOTIDE SEQUENCE [LARGE SCALE GENOMIC DNA]</scope>
    <source>
        <strain evidence="16">HPA177(T) (DSM 45092(T))</strain>
    </source>
</reference>
<evidence type="ECO:0000256" key="9">
    <source>
        <dbReference type="ARBA" id="ARBA00023277"/>
    </source>
</evidence>
<dbReference type="HAMAP" id="MF_02094">
    <property type="entry name" value="Edd"/>
    <property type="match status" value="1"/>
</dbReference>
<dbReference type="GO" id="GO:0051539">
    <property type="term" value="F:4 iron, 4 sulfur cluster binding"/>
    <property type="evidence" value="ECO:0007669"/>
    <property type="project" value="UniProtKB-UniRule"/>
</dbReference>
<dbReference type="PANTHER" id="PTHR43661">
    <property type="entry name" value="D-XYLONATE DEHYDRATASE"/>
    <property type="match status" value="1"/>
</dbReference>
<dbReference type="GO" id="GO:0051537">
    <property type="term" value="F:2 iron, 2 sulfur cluster binding"/>
    <property type="evidence" value="ECO:0007669"/>
    <property type="project" value="UniProtKB-KW"/>
</dbReference>
<dbReference type="PROSITE" id="PS00887">
    <property type="entry name" value="ILVD_EDD_2"/>
    <property type="match status" value="1"/>
</dbReference>
<evidence type="ECO:0000256" key="3">
    <source>
        <dbReference type="ARBA" id="ARBA00022714"/>
    </source>
</evidence>
<comment type="pathway">
    <text evidence="11">Carbohydrate metabolism; Entner-Doudoroff pathway.</text>
</comment>
<dbReference type="SUPFAM" id="SSF52016">
    <property type="entry name" value="LeuD/IlvD-like"/>
    <property type="match status" value="1"/>
</dbReference>
<evidence type="ECO:0000256" key="7">
    <source>
        <dbReference type="ARBA" id="ARBA00023064"/>
    </source>
</evidence>
<keyword evidence="2 11" id="KW-0004">4Fe-4S</keyword>
<dbReference type="Pfam" id="PF00920">
    <property type="entry name" value="ILVD_EDD_N"/>
    <property type="match status" value="1"/>
</dbReference>
<dbReference type="GO" id="GO:0004456">
    <property type="term" value="F:phosphogluconate dehydratase activity"/>
    <property type="evidence" value="ECO:0007669"/>
    <property type="project" value="UniProtKB-UniRule"/>
</dbReference>
<keyword evidence="16" id="KW-1185">Reference proteome</keyword>
<evidence type="ECO:0000256" key="12">
    <source>
        <dbReference type="NCBIfam" id="TIGR01196"/>
    </source>
</evidence>
<keyword evidence="7 11" id="KW-0311">Gluconate utilization</keyword>
<dbReference type="GO" id="GO:0009255">
    <property type="term" value="P:Entner-Doudoroff pathway through 6-phosphogluconate"/>
    <property type="evidence" value="ECO:0007669"/>
    <property type="project" value="UniProtKB-UniRule"/>
</dbReference>
<feature type="domain" description="Dihydroxy-acid/6-phosphogluconate dehydratase C-terminal" evidence="14">
    <location>
        <begin position="415"/>
        <end position="609"/>
    </location>
</feature>
<dbReference type="PANTHER" id="PTHR43661:SF1">
    <property type="entry name" value="PHOSPHOGLUCONATE DEHYDRATASE"/>
    <property type="match status" value="1"/>
</dbReference>
<keyword evidence="3" id="KW-0001">2Fe-2S</keyword>
<keyword evidence="10" id="KW-0028">Amino-acid biosynthesis</keyword>
<keyword evidence="9 11" id="KW-0119">Carbohydrate metabolism</keyword>
<dbReference type="Proteomes" id="UP000095210">
    <property type="component" value="Chromosome"/>
</dbReference>
<dbReference type="InterPro" id="IPR042096">
    <property type="entry name" value="Dihydro-acid_dehy_C"/>
</dbReference>
<dbReference type="Gene3D" id="3.50.30.80">
    <property type="entry name" value="IlvD/EDD C-terminal domain-like"/>
    <property type="match status" value="1"/>
</dbReference>
<dbReference type="PROSITE" id="PS00886">
    <property type="entry name" value="ILVD_EDD_1"/>
    <property type="match status" value="1"/>
</dbReference>
<keyword evidence="6 11" id="KW-0411">Iron-sulfur</keyword>
<keyword evidence="5 11" id="KW-0408">Iron</keyword>
<evidence type="ECO:0000256" key="1">
    <source>
        <dbReference type="ARBA" id="ARBA00006486"/>
    </source>
</evidence>
<evidence type="ECO:0000256" key="5">
    <source>
        <dbReference type="ARBA" id="ARBA00023004"/>
    </source>
</evidence>
<dbReference type="SUPFAM" id="SSF143975">
    <property type="entry name" value="IlvD/EDD N-terminal domain-like"/>
    <property type="match status" value="1"/>
</dbReference>
<evidence type="ECO:0000256" key="6">
    <source>
        <dbReference type="ARBA" id="ARBA00023014"/>
    </source>
</evidence>
<feature type="binding site" evidence="11">
    <location>
        <position position="164"/>
    </location>
    <ligand>
        <name>[4Fe-4S] cluster</name>
        <dbReference type="ChEBI" id="CHEBI:49883"/>
    </ligand>
</feature>
<dbReference type="AlphaFoldDB" id="A0AAC9HNG5"/>
<keyword evidence="8 11" id="KW-0456">Lyase</keyword>
<dbReference type="GO" id="GO:0046872">
    <property type="term" value="F:metal ion binding"/>
    <property type="evidence" value="ECO:0007669"/>
    <property type="project" value="UniProtKB-KW"/>
</dbReference>
<evidence type="ECO:0000256" key="2">
    <source>
        <dbReference type="ARBA" id="ARBA00022485"/>
    </source>
</evidence>
<keyword evidence="10" id="KW-0100">Branched-chain amino acid biosynthesis</keyword>
<dbReference type="GO" id="GO:0005829">
    <property type="term" value="C:cytosol"/>
    <property type="evidence" value="ECO:0007669"/>
    <property type="project" value="TreeGrafter"/>
</dbReference>
<dbReference type="Pfam" id="PF24877">
    <property type="entry name" value="ILV_EDD_C"/>
    <property type="match status" value="1"/>
</dbReference>
<dbReference type="RefSeq" id="WP_069847945.1">
    <property type="nucleotide sequence ID" value="NZ_CP014859.1"/>
</dbReference>
<accession>A0AAC9HNG5</accession>
<protein>
    <recommendedName>
        <fullName evidence="11 12">Phosphogluconate dehydratase</fullName>
        <ecNumber evidence="11 12">4.2.1.12</ecNumber>
    </recommendedName>
</protein>
<dbReference type="InterPro" id="IPR056740">
    <property type="entry name" value="ILV_EDD_C"/>
</dbReference>
<dbReference type="InterPro" id="IPR020558">
    <property type="entry name" value="DiOHA_6PGluconate_deHydtase_CS"/>
</dbReference>
<sequence>MSRSSDNQAAQHPVIAEVTNRIIARSRETRGAYLARTAQAAGDGPVRAGMACSNLAHGFAGCAGPDRIAIRGMVKPNVAIVSSYNDMLSAHQPLNDFPNWIKEAVREAGGVAQFAGGVPAMCDGITQGRDGMELSLFSRDVIAMSTGVALAHEMFDGALLLGVCDKIVPGLLIGGLSFGHLPMLMVPAGPMSSGLPNREKSRVRQLFAEGLASREDLLESESASYHSPGTCTFYGTANSNQLLMEVMGLHLPGSSFVQPGTPLRKALTEAASKRAVEIRRSGEEYTPLAEIVSEQTIVNAVVALLATGGSTNHTIHLVAIAAAAGIVLTWDDFSDLAEVVPLLARIYPNGPADINHFAAAGGVPFLIGELLDAGLLHREVRTVAGDGLDRYRQEPRLIDGHLEWQDGTPTSLDEDVLRGVAEPFDADGGLRILKGNLGRAVIKISAVQEQHRAVIAPARIFPTQAAFDTAYRAGELNCDVIVVLRNQGPAANGMPELHGLTPALGSLQDRGHKVALVTDGRMSGASGKIPAAIQLSPEAAIGGPLAKVRDGDIVRLDADRGTLEVLVPNHELEEREAIDGPPSQAAWSGTGRELFGALRAAVTQADEGARTFSVPQPGYAEVEANR</sequence>
<dbReference type="EC" id="4.2.1.12" evidence="11 12"/>
<evidence type="ECO:0000256" key="8">
    <source>
        <dbReference type="ARBA" id="ARBA00023239"/>
    </source>
</evidence>
<dbReference type="InterPro" id="IPR004786">
    <property type="entry name" value="6-phosphgluc_deHydtase"/>
</dbReference>
<evidence type="ECO:0000313" key="15">
    <source>
        <dbReference type="EMBL" id="AOS62515.1"/>
    </source>
</evidence>
<dbReference type="InterPro" id="IPR000581">
    <property type="entry name" value="ILV_EDD_N"/>
</dbReference>
<dbReference type="InterPro" id="IPR037237">
    <property type="entry name" value="IlvD/EDD_N"/>
</dbReference>
<evidence type="ECO:0000259" key="14">
    <source>
        <dbReference type="Pfam" id="PF24877"/>
    </source>
</evidence>
<evidence type="ECO:0000256" key="10">
    <source>
        <dbReference type="ARBA" id="ARBA00023304"/>
    </source>
</evidence>
<proteinExistence type="inferred from homology"/>
<keyword evidence="4 11" id="KW-0479">Metal-binding</keyword>
<dbReference type="KEGG" id="ahm:TL08_08500"/>
<evidence type="ECO:0000313" key="16">
    <source>
        <dbReference type="Proteomes" id="UP000095210"/>
    </source>
</evidence>
<dbReference type="GO" id="GO:0009082">
    <property type="term" value="P:branched-chain amino acid biosynthetic process"/>
    <property type="evidence" value="ECO:0007669"/>
    <property type="project" value="UniProtKB-KW"/>
</dbReference>
<evidence type="ECO:0000256" key="4">
    <source>
        <dbReference type="ARBA" id="ARBA00022723"/>
    </source>
</evidence>
<dbReference type="EMBL" id="CP014859">
    <property type="protein sequence ID" value="AOS62515.1"/>
    <property type="molecule type" value="Genomic_DNA"/>
</dbReference>
<comment type="catalytic activity">
    <reaction evidence="11">
        <text>6-phospho-D-gluconate = 2-dehydro-3-deoxy-6-phospho-D-gluconate + H2O</text>
        <dbReference type="Rhea" id="RHEA:17277"/>
        <dbReference type="ChEBI" id="CHEBI:15377"/>
        <dbReference type="ChEBI" id="CHEBI:57569"/>
        <dbReference type="ChEBI" id="CHEBI:58759"/>
        <dbReference type="EC" id="4.2.1.12"/>
    </reaction>
</comment>
<feature type="binding site" evidence="11">
    <location>
        <position position="231"/>
    </location>
    <ligand>
        <name>[4Fe-4S] cluster</name>
        <dbReference type="ChEBI" id="CHEBI:49883"/>
    </ligand>
</feature>
<name>A0AAC9HNG5_9PSEU</name>
<evidence type="ECO:0000259" key="13">
    <source>
        <dbReference type="Pfam" id="PF00920"/>
    </source>
</evidence>
<dbReference type="NCBIfam" id="TIGR01196">
    <property type="entry name" value="edd"/>
    <property type="match status" value="1"/>
</dbReference>
<comment type="similarity">
    <text evidence="1 11">Belongs to the IlvD/Edd family.</text>
</comment>
<evidence type="ECO:0000256" key="11">
    <source>
        <dbReference type="HAMAP-Rule" id="MF_02094"/>
    </source>
</evidence>